<reference evidence="2 3" key="1">
    <citation type="submission" date="2019-06" db="EMBL/GenBank/DDBJ databases">
        <title>A chromosomal-level reference genome of Carpinus fangiana (Coryloideae, Betulaceae).</title>
        <authorList>
            <person name="Yang X."/>
            <person name="Wang Z."/>
            <person name="Zhang L."/>
            <person name="Hao G."/>
            <person name="Liu J."/>
            <person name="Yang Y."/>
        </authorList>
    </citation>
    <scope>NUCLEOTIDE SEQUENCE [LARGE SCALE GENOMIC DNA]</scope>
    <source>
        <strain evidence="2">Cfa_2016G</strain>
        <tissue evidence="2">Leaf</tissue>
    </source>
</reference>
<name>A0A5N6RPJ7_9ROSI</name>
<dbReference type="Proteomes" id="UP000327013">
    <property type="component" value="Chromosome 7"/>
</dbReference>
<keyword evidence="3" id="KW-1185">Reference proteome</keyword>
<feature type="region of interest" description="Disordered" evidence="1">
    <location>
        <begin position="30"/>
        <end position="75"/>
    </location>
</feature>
<evidence type="ECO:0000313" key="2">
    <source>
        <dbReference type="EMBL" id="KAE8100070.1"/>
    </source>
</evidence>
<evidence type="ECO:0000256" key="1">
    <source>
        <dbReference type="SAM" id="MobiDB-lite"/>
    </source>
</evidence>
<dbReference type="EMBL" id="CM017327">
    <property type="protein sequence ID" value="KAE8100070.1"/>
    <property type="molecule type" value="Genomic_DNA"/>
</dbReference>
<dbReference type="AlphaFoldDB" id="A0A5N6RPJ7"/>
<protein>
    <submittedName>
        <fullName evidence="2">Uncharacterized protein</fullName>
    </submittedName>
</protein>
<feature type="compositionally biased region" description="Low complexity" evidence="1">
    <location>
        <begin position="30"/>
        <end position="56"/>
    </location>
</feature>
<organism evidence="2 3">
    <name type="scientific">Carpinus fangiana</name>
    <dbReference type="NCBI Taxonomy" id="176857"/>
    <lineage>
        <taxon>Eukaryota</taxon>
        <taxon>Viridiplantae</taxon>
        <taxon>Streptophyta</taxon>
        <taxon>Embryophyta</taxon>
        <taxon>Tracheophyta</taxon>
        <taxon>Spermatophyta</taxon>
        <taxon>Magnoliopsida</taxon>
        <taxon>eudicotyledons</taxon>
        <taxon>Gunneridae</taxon>
        <taxon>Pentapetalae</taxon>
        <taxon>rosids</taxon>
        <taxon>fabids</taxon>
        <taxon>Fagales</taxon>
        <taxon>Betulaceae</taxon>
        <taxon>Carpinus</taxon>
    </lineage>
</organism>
<sequence length="75" mass="8196">MGHKSHNTQTKGLDNNNVYAHTLFRQLGPQLPSALKAASSPLSSSTPRPDTPPISSRGSHIQKKEIGNYLLQMDE</sequence>
<evidence type="ECO:0000313" key="3">
    <source>
        <dbReference type="Proteomes" id="UP000327013"/>
    </source>
</evidence>
<proteinExistence type="predicted"/>
<accession>A0A5N6RPJ7</accession>
<gene>
    <name evidence="2" type="ORF">FH972_017999</name>
</gene>